<sequence length="336" mass="37682">MHPAVVGHRVTVDSLNAATGADAVEDDPDSPVEAFEQSMLTIKIPQTNNRGSSAQDIWQRPSNRPLPSTDGGVVLCFEIPYARVLPPVVPSADGSGASSGKKYVIYDVSVRQDTSQPDPNPTSIERRYTHFLKLYDGLRKEHPLLVQTVSFPKKVLVGNFSAELIGERSMAFESFLDYIVSVPSLRDSDHFLEFLQGDELKRACQLLDERRNEFAVPILENTFRVLNKIFLDKSKCVLLLLCRLVAACTTSPIPHPLAEQWAELALRRYEHVCDTDLLVLYIPLLQTCLHLWWQRGRDRSLLEERLDQMAKKGIKVKGGPTLTQAIHALDPRAETT</sequence>
<dbReference type="SUPFAM" id="SSF64268">
    <property type="entry name" value="PX domain"/>
    <property type="match status" value="1"/>
</dbReference>
<reference evidence="8" key="2">
    <citation type="submission" date="2025-05" db="UniProtKB">
        <authorList>
            <consortium name="EnsemblMetazoa"/>
        </authorList>
    </citation>
    <scope>IDENTIFICATION</scope>
    <source>
        <strain evidence="8">Foshan</strain>
    </source>
</reference>
<protein>
    <recommendedName>
        <fullName evidence="7">PX domain-containing protein</fullName>
    </recommendedName>
</protein>
<evidence type="ECO:0000313" key="8">
    <source>
        <dbReference type="EnsemblMetazoa" id="AALFPA23_002825.P2872"/>
    </source>
</evidence>
<evidence type="ECO:0000256" key="4">
    <source>
        <dbReference type="ARBA" id="ARBA00022927"/>
    </source>
</evidence>
<keyword evidence="2" id="KW-0813">Transport</keyword>
<keyword evidence="9" id="KW-1185">Reference proteome</keyword>
<dbReference type="InterPro" id="IPR036871">
    <property type="entry name" value="PX_dom_sf"/>
</dbReference>
<dbReference type="RefSeq" id="XP_019533290.3">
    <property type="nucleotide sequence ID" value="XM_019677745.3"/>
</dbReference>
<dbReference type="PROSITE" id="PS50195">
    <property type="entry name" value="PX"/>
    <property type="match status" value="1"/>
</dbReference>
<dbReference type="Proteomes" id="UP000069940">
    <property type="component" value="Unassembled WGS sequence"/>
</dbReference>
<dbReference type="SMART" id="SM00312">
    <property type="entry name" value="PX"/>
    <property type="match status" value="1"/>
</dbReference>
<dbReference type="InterPro" id="IPR039937">
    <property type="entry name" value="SNX20/SNX21"/>
</dbReference>
<dbReference type="InterPro" id="IPR001683">
    <property type="entry name" value="PX_dom"/>
</dbReference>
<keyword evidence="4" id="KW-0653">Protein transport</keyword>
<dbReference type="CDD" id="cd07279">
    <property type="entry name" value="PX_SNX20_21_like"/>
    <property type="match status" value="1"/>
</dbReference>
<keyword evidence="3" id="KW-0967">Endosome</keyword>
<evidence type="ECO:0000313" key="9">
    <source>
        <dbReference type="Proteomes" id="UP000069940"/>
    </source>
</evidence>
<keyword evidence="6" id="KW-0472">Membrane</keyword>
<dbReference type="Gene3D" id="3.30.1520.10">
    <property type="entry name" value="Phox-like domain"/>
    <property type="match status" value="1"/>
</dbReference>
<evidence type="ECO:0000256" key="5">
    <source>
        <dbReference type="ARBA" id="ARBA00023121"/>
    </source>
</evidence>
<accession>A0ABM1XTY7</accession>
<proteinExistence type="predicted"/>
<feature type="domain" description="PX" evidence="7">
    <location>
        <begin position="84"/>
        <end position="202"/>
    </location>
</feature>
<dbReference type="Pfam" id="PF00787">
    <property type="entry name" value="PX"/>
    <property type="match status" value="1"/>
</dbReference>
<evidence type="ECO:0000256" key="6">
    <source>
        <dbReference type="ARBA" id="ARBA00023136"/>
    </source>
</evidence>
<dbReference type="GeneID" id="109404797"/>
<evidence type="ECO:0000256" key="2">
    <source>
        <dbReference type="ARBA" id="ARBA00022448"/>
    </source>
</evidence>
<evidence type="ECO:0000256" key="3">
    <source>
        <dbReference type="ARBA" id="ARBA00022753"/>
    </source>
</evidence>
<evidence type="ECO:0000256" key="1">
    <source>
        <dbReference type="ARBA" id="ARBA00004469"/>
    </source>
</evidence>
<organism evidence="8 9">
    <name type="scientific">Aedes albopictus</name>
    <name type="common">Asian tiger mosquito</name>
    <name type="synonym">Stegomyia albopicta</name>
    <dbReference type="NCBI Taxonomy" id="7160"/>
    <lineage>
        <taxon>Eukaryota</taxon>
        <taxon>Metazoa</taxon>
        <taxon>Ecdysozoa</taxon>
        <taxon>Arthropoda</taxon>
        <taxon>Hexapoda</taxon>
        <taxon>Insecta</taxon>
        <taxon>Pterygota</taxon>
        <taxon>Neoptera</taxon>
        <taxon>Endopterygota</taxon>
        <taxon>Diptera</taxon>
        <taxon>Nematocera</taxon>
        <taxon>Culicoidea</taxon>
        <taxon>Culicidae</taxon>
        <taxon>Culicinae</taxon>
        <taxon>Aedini</taxon>
        <taxon>Aedes</taxon>
        <taxon>Stegomyia</taxon>
    </lineage>
</organism>
<dbReference type="PANTHER" id="PTHR20939:SF11">
    <property type="entry name" value="LD12265P"/>
    <property type="match status" value="1"/>
</dbReference>
<dbReference type="PANTHER" id="PTHR20939">
    <property type="entry name" value="SORTING NEXIN 20, 21"/>
    <property type="match status" value="1"/>
</dbReference>
<dbReference type="EnsemblMetazoa" id="AALFPA23_002825.R2872">
    <property type="protein sequence ID" value="AALFPA23_002825.P2872"/>
    <property type="gene ID" value="AALFPA23_002825"/>
</dbReference>
<name>A0ABM1XTY7_AEDAL</name>
<comment type="subcellular location">
    <subcellularLocation>
        <location evidence="1">Early endosome membrane</location>
        <topology evidence="1">Peripheral membrane protein</topology>
        <orientation evidence="1">Cytoplasmic side</orientation>
    </subcellularLocation>
</comment>
<reference evidence="9" key="1">
    <citation type="journal article" date="2015" name="Proc. Natl. Acad. Sci. U.S.A.">
        <title>Genome sequence of the Asian Tiger mosquito, Aedes albopictus, reveals insights into its biology, genetics, and evolution.</title>
        <authorList>
            <person name="Chen X.G."/>
            <person name="Jiang X."/>
            <person name="Gu J."/>
            <person name="Xu M."/>
            <person name="Wu Y."/>
            <person name="Deng Y."/>
            <person name="Zhang C."/>
            <person name="Bonizzoni M."/>
            <person name="Dermauw W."/>
            <person name="Vontas J."/>
            <person name="Armbruster P."/>
            <person name="Huang X."/>
            <person name="Yang Y."/>
            <person name="Zhang H."/>
            <person name="He W."/>
            <person name="Peng H."/>
            <person name="Liu Y."/>
            <person name="Wu K."/>
            <person name="Chen J."/>
            <person name="Lirakis M."/>
            <person name="Topalis P."/>
            <person name="Van Leeuwen T."/>
            <person name="Hall A.B."/>
            <person name="Jiang X."/>
            <person name="Thorpe C."/>
            <person name="Mueller R.L."/>
            <person name="Sun C."/>
            <person name="Waterhouse R.M."/>
            <person name="Yan G."/>
            <person name="Tu Z.J."/>
            <person name="Fang X."/>
            <person name="James A.A."/>
        </authorList>
    </citation>
    <scope>NUCLEOTIDE SEQUENCE [LARGE SCALE GENOMIC DNA]</scope>
    <source>
        <strain evidence="9">Foshan</strain>
    </source>
</reference>
<evidence type="ECO:0000259" key="7">
    <source>
        <dbReference type="PROSITE" id="PS50195"/>
    </source>
</evidence>
<keyword evidence="5" id="KW-0446">Lipid-binding</keyword>